<evidence type="ECO:0000313" key="3">
    <source>
        <dbReference type="Proteomes" id="UP000707731"/>
    </source>
</evidence>
<evidence type="ECO:0000256" key="1">
    <source>
        <dbReference type="SAM" id="Phobius"/>
    </source>
</evidence>
<keyword evidence="1" id="KW-1133">Transmembrane helix</keyword>
<accession>A0ABS0DFE3</accession>
<keyword evidence="1" id="KW-0472">Membrane</keyword>
<dbReference type="Proteomes" id="UP000707731">
    <property type="component" value="Unassembled WGS sequence"/>
</dbReference>
<keyword evidence="1" id="KW-0812">Transmembrane</keyword>
<comment type="caution">
    <text evidence="2">The sequence shown here is derived from an EMBL/GenBank/DDBJ whole genome shotgun (WGS) entry which is preliminary data.</text>
</comment>
<organism evidence="2 3">
    <name type="scientific">Nocardia higoensis</name>
    <dbReference type="NCBI Taxonomy" id="228599"/>
    <lineage>
        <taxon>Bacteria</taxon>
        <taxon>Bacillati</taxon>
        <taxon>Actinomycetota</taxon>
        <taxon>Actinomycetes</taxon>
        <taxon>Mycobacteriales</taxon>
        <taxon>Nocardiaceae</taxon>
        <taxon>Nocardia</taxon>
    </lineage>
</organism>
<keyword evidence="3" id="KW-1185">Reference proteome</keyword>
<feature type="transmembrane region" description="Helical" evidence="1">
    <location>
        <begin position="97"/>
        <end position="121"/>
    </location>
</feature>
<dbReference type="EMBL" id="JADLQN010000003">
    <property type="protein sequence ID" value="MBF6356583.1"/>
    <property type="molecule type" value="Genomic_DNA"/>
</dbReference>
<feature type="transmembrane region" description="Helical" evidence="1">
    <location>
        <begin position="38"/>
        <end position="56"/>
    </location>
</feature>
<dbReference type="InterPro" id="IPR021414">
    <property type="entry name" value="DUF3054"/>
</dbReference>
<proteinExistence type="predicted"/>
<feature type="transmembrane region" description="Helical" evidence="1">
    <location>
        <begin position="68"/>
        <end position="91"/>
    </location>
</feature>
<sequence length="127" mass="13238">MRTVLTAISVDLILVAVFCAIGRRSHDEAVLTGLLETLWPFAIGLTLGWALAVAASRLTGRAAFAPTAVWPTAVAVWLGTLAGGMIVRVIAGQGTAFSFIIVAGTVLAVFLIGWRAILAFATRSSRG</sequence>
<name>A0ABS0DFE3_9NOCA</name>
<dbReference type="Pfam" id="PF11255">
    <property type="entry name" value="DUF3054"/>
    <property type="match status" value="1"/>
</dbReference>
<dbReference type="RefSeq" id="WP_195003438.1">
    <property type="nucleotide sequence ID" value="NZ_JADLQN010000003.1"/>
</dbReference>
<reference evidence="2 3" key="1">
    <citation type="submission" date="2020-10" db="EMBL/GenBank/DDBJ databases">
        <title>Identification of Nocardia species via Next-generation sequencing and recognition of intraspecies genetic diversity.</title>
        <authorList>
            <person name="Li P."/>
            <person name="Li P."/>
            <person name="Lu B."/>
        </authorList>
    </citation>
    <scope>NUCLEOTIDE SEQUENCE [LARGE SCALE GENOMIC DNA]</scope>
    <source>
        <strain evidence="2 3">BJ06-0143</strain>
    </source>
</reference>
<protein>
    <submittedName>
        <fullName evidence="2">DUF3054 domain-containing protein</fullName>
    </submittedName>
</protein>
<gene>
    <name evidence="2" type="ORF">IU449_18880</name>
</gene>
<evidence type="ECO:0000313" key="2">
    <source>
        <dbReference type="EMBL" id="MBF6356583.1"/>
    </source>
</evidence>